<evidence type="ECO:0000259" key="2">
    <source>
        <dbReference type="PROSITE" id="PS51457"/>
    </source>
</evidence>
<feature type="region of interest" description="Disordered" evidence="1">
    <location>
        <begin position="96"/>
        <end position="141"/>
    </location>
</feature>
<proteinExistence type="predicted"/>
<dbReference type="GO" id="GO:0045892">
    <property type="term" value="P:negative regulation of DNA-templated transcription"/>
    <property type="evidence" value="ECO:0007669"/>
    <property type="project" value="InterPro"/>
</dbReference>
<dbReference type="InterPro" id="IPR040391">
    <property type="entry name" value="BEND5"/>
</dbReference>
<dbReference type="InterPro" id="IPR018379">
    <property type="entry name" value="BEN_domain"/>
</dbReference>
<dbReference type="Gene3D" id="1.10.10.2590">
    <property type="entry name" value="BEN domain"/>
    <property type="match status" value="1"/>
</dbReference>
<reference evidence="3" key="1">
    <citation type="journal article" date="2017" name="Parasit. Vectors">
        <title>Sialotranscriptomics of Rhipicephalus zambeziensis reveals intricate expression profiles of secretory proteins and suggests tight temporal transcriptional regulation during blood-feeding.</title>
        <authorList>
            <person name="de Castro M.H."/>
            <person name="de Klerk D."/>
            <person name="Pienaar R."/>
            <person name="Rees D.J.G."/>
            <person name="Mans B.J."/>
        </authorList>
    </citation>
    <scope>NUCLEOTIDE SEQUENCE</scope>
    <source>
        <tissue evidence="3">Salivary glands</tissue>
    </source>
</reference>
<feature type="region of interest" description="Disordered" evidence="1">
    <location>
        <begin position="164"/>
        <end position="193"/>
    </location>
</feature>
<dbReference type="AlphaFoldDB" id="A0A224YHJ2"/>
<dbReference type="PANTHER" id="PTHR14628">
    <property type="entry name" value="BEN DOMAIN-CONTAINING PROTEIN 5"/>
    <property type="match status" value="1"/>
</dbReference>
<organism evidence="3">
    <name type="scientific">Rhipicephalus zambeziensis</name>
    <dbReference type="NCBI Taxonomy" id="60191"/>
    <lineage>
        <taxon>Eukaryota</taxon>
        <taxon>Metazoa</taxon>
        <taxon>Ecdysozoa</taxon>
        <taxon>Arthropoda</taxon>
        <taxon>Chelicerata</taxon>
        <taxon>Arachnida</taxon>
        <taxon>Acari</taxon>
        <taxon>Parasitiformes</taxon>
        <taxon>Ixodida</taxon>
        <taxon>Ixodoidea</taxon>
        <taxon>Ixodidae</taxon>
        <taxon>Rhipicephalinae</taxon>
        <taxon>Rhipicephalus</taxon>
        <taxon>Rhipicephalus</taxon>
    </lineage>
</organism>
<accession>A0A224YHJ2</accession>
<protein>
    <recommendedName>
        <fullName evidence="2">BEN domain-containing protein</fullName>
    </recommendedName>
</protein>
<evidence type="ECO:0000313" key="3">
    <source>
        <dbReference type="EMBL" id="MAA13663.1"/>
    </source>
</evidence>
<dbReference type="PANTHER" id="PTHR14628:SF1">
    <property type="entry name" value="BEN DOMAIN-CONTAINING PROTEIN 5"/>
    <property type="match status" value="1"/>
</dbReference>
<name>A0A224YHJ2_9ACAR</name>
<feature type="domain" description="BEN" evidence="2">
    <location>
        <begin position="215"/>
        <end position="325"/>
    </location>
</feature>
<sequence>MLVNYTACIGRGTAAQRAPTMTPRSCTLQVQKPKKNRQVAKQIASKQILEEMTVETTSDLRKELAGLKEENRKLRSFNMKLQEELLHHLSEARIRAERTTSCSCGKEQEKSPPGTRSEATWSPLHGDHTDAPYSEQVPQSRLPASRQLYKELDPAAFPDQLHAEAEPAETEPAKTQPPQHSRPQPPLAERVPAAAVRAPSTPVFSAMENGMVHLANSVTVSKEVYEMLMAMPKESHFVKRAATAIWSSEVLAKRSFSGALSNRFLTDGSDKAPQKPLTPRKVDALKAFFRHYAEARGLSVEETNKSAKNIRLWLSQKTCELRRKRPAAK</sequence>
<evidence type="ECO:0000256" key="1">
    <source>
        <dbReference type="SAM" id="MobiDB-lite"/>
    </source>
</evidence>
<dbReference type="GO" id="GO:0003677">
    <property type="term" value="F:DNA binding"/>
    <property type="evidence" value="ECO:0007669"/>
    <property type="project" value="InterPro"/>
</dbReference>
<dbReference type="PROSITE" id="PS51457">
    <property type="entry name" value="BEN"/>
    <property type="match status" value="1"/>
</dbReference>
<dbReference type="EMBL" id="GFPF01002517">
    <property type="protein sequence ID" value="MAA13663.1"/>
    <property type="molecule type" value="Transcribed_RNA"/>
</dbReference>